<dbReference type="Gene3D" id="3.40.390.10">
    <property type="entry name" value="Collagenase (Catalytic Domain)"/>
    <property type="match status" value="1"/>
</dbReference>
<dbReference type="GO" id="GO:0016485">
    <property type="term" value="P:protein processing"/>
    <property type="evidence" value="ECO:0007669"/>
    <property type="project" value="TreeGrafter"/>
</dbReference>
<dbReference type="Proteomes" id="UP000663829">
    <property type="component" value="Unassembled WGS sequence"/>
</dbReference>
<organism evidence="2 4">
    <name type="scientific">Didymodactylos carnosus</name>
    <dbReference type="NCBI Taxonomy" id="1234261"/>
    <lineage>
        <taxon>Eukaryota</taxon>
        <taxon>Metazoa</taxon>
        <taxon>Spiralia</taxon>
        <taxon>Gnathifera</taxon>
        <taxon>Rotifera</taxon>
        <taxon>Eurotatoria</taxon>
        <taxon>Bdelloidea</taxon>
        <taxon>Philodinida</taxon>
        <taxon>Philodinidae</taxon>
        <taxon>Didymodactylos</taxon>
    </lineage>
</organism>
<dbReference type="Proteomes" id="UP000681722">
    <property type="component" value="Unassembled WGS sequence"/>
</dbReference>
<dbReference type="SUPFAM" id="SSF55486">
    <property type="entry name" value="Metalloproteases ('zincins'), catalytic domain"/>
    <property type="match status" value="1"/>
</dbReference>
<name>A0A814MPV7_9BILA</name>
<dbReference type="GO" id="GO:0004222">
    <property type="term" value="F:metalloendopeptidase activity"/>
    <property type="evidence" value="ECO:0007669"/>
    <property type="project" value="InterPro"/>
</dbReference>
<comment type="caution">
    <text evidence="2">The sequence shown here is derived from an EMBL/GenBank/DDBJ whole genome shotgun (WGS) entry which is preliminary data.</text>
</comment>
<feature type="domain" description="Peptidase M13 N-terminal" evidence="1">
    <location>
        <begin position="7"/>
        <end position="215"/>
    </location>
</feature>
<dbReference type="PANTHER" id="PTHR11733:SF167">
    <property type="entry name" value="FI17812P1-RELATED"/>
    <property type="match status" value="1"/>
</dbReference>
<dbReference type="OrthoDB" id="6475849at2759"/>
<evidence type="ECO:0000259" key="1">
    <source>
        <dbReference type="Pfam" id="PF05649"/>
    </source>
</evidence>
<dbReference type="AlphaFoldDB" id="A0A814MPV7"/>
<dbReference type="InterPro" id="IPR000718">
    <property type="entry name" value="Peptidase_M13"/>
</dbReference>
<dbReference type="PROSITE" id="PS51885">
    <property type="entry name" value="NEPRILYSIN"/>
    <property type="match status" value="1"/>
</dbReference>
<dbReference type="EMBL" id="CAJNOQ010004991">
    <property type="protein sequence ID" value="CAF1081907.1"/>
    <property type="molecule type" value="Genomic_DNA"/>
</dbReference>
<dbReference type="GO" id="GO:0005886">
    <property type="term" value="C:plasma membrane"/>
    <property type="evidence" value="ECO:0007669"/>
    <property type="project" value="TreeGrafter"/>
</dbReference>
<accession>A0A814MPV7</accession>
<evidence type="ECO:0000313" key="4">
    <source>
        <dbReference type="Proteomes" id="UP000663829"/>
    </source>
</evidence>
<proteinExistence type="predicted"/>
<dbReference type="Pfam" id="PF05649">
    <property type="entry name" value="Peptidase_M13_N"/>
    <property type="match status" value="1"/>
</dbReference>
<keyword evidence="4" id="KW-1185">Reference proteome</keyword>
<gene>
    <name evidence="2" type="ORF">GPM918_LOCUS17813</name>
    <name evidence="3" type="ORF">SRO942_LOCUS17810</name>
</gene>
<reference evidence="2" key="1">
    <citation type="submission" date="2021-02" db="EMBL/GenBank/DDBJ databases">
        <authorList>
            <person name="Nowell W R."/>
        </authorList>
    </citation>
    <scope>NUCLEOTIDE SEQUENCE</scope>
</reference>
<dbReference type="InterPro" id="IPR024079">
    <property type="entry name" value="MetalloPept_cat_dom_sf"/>
</dbReference>
<dbReference type="EMBL" id="CAJOBC010004991">
    <property type="protein sequence ID" value="CAF3847703.1"/>
    <property type="molecule type" value="Genomic_DNA"/>
</dbReference>
<dbReference type="PANTHER" id="PTHR11733">
    <property type="entry name" value="ZINC METALLOPROTEASE FAMILY M13 NEPRILYSIN-RELATED"/>
    <property type="match status" value="1"/>
</dbReference>
<sequence length="231" mass="26709">MDLTISPAKNFFLYANGLWLNKTQIPPSETSWGVFTILNNNNQKKLKLILDNLKLEKKSYVNGSLEQKIADMYIAGMDIERINNLGYLPIQNILNKIDTISNYTGLIHFLIDMYKNYNMGYLFNFYVGPDDKNSHVNIANFQQIGIDLPERDYYFRNDPVSKNIREKYLVYIKQILKLINLTGNVLNISQIADDILTLETQIAVSHRTPKNSSQITLLSRRKESTKCRMTS</sequence>
<evidence type="ECO:0000313" key="2">
    <source>
        <dbReference type="EMBL" id="CAF1081907.1"/>
    </source>
</evidence>
<dbReference type="InterPro" id="IPR042089">
    <property type="entry name" value="Peptidase_M13_dom_2"/>
</dbReference>
<evidence type="ECO:0000313" key="3">
    <source>
        <dbReference type="EMBL" id="CAF3847703.1"/>
    </source>
</evidence>
<protein>
    <recommendedName>
        <fullName evidence="1">Peptidase M13 N-terminal domain-containing protein</fullName>
    </recommendedName>
</protein>
<dbReference type="InterPro" id="IPR008753">
    <property type="entry name" value="Peptidase_M13_N"/>
</dbReference>
<dbReference type="Gene3D" id="1.10.1380.10">
    <property type="entry name" value="Neutral endopeptidase , domain2"/>
    <property type="match status" value="1"/>
</dbReference>